<proteinExistence type="predicted"/>
<feature type="transmembrane region" description="Helical" evidence="1">
    <location>
        <begin position="45"/>
        <end position="64"/>
    </location>
</feature>
<dbReference type="AlphaFoldDB" id="A0A0B7AQ21"/>
<keyword evidence="1" id="KW-1133">Transmembrane helix</keyword>
<keyword evidence="1" id="KW-0812">Transmembrane</keyword>
<organism evidence="2">
    <name type="scientific">Arion vulgaris</name>
    <dbReference type="NCBI Taxonomy" id="1028688"/>
    <lineage>
        <taxon>Eukaryota</taxon>
        <taxon>Metazoa</taxon>
        <taxon>Spiralia</taxon>
        <taxon>Lophotrochozoa</taxon>
        <taxon>Mollusca</taxon>
        <taxon>Gastropoda</taxon>
        <taxon>Heterobranchia</taxon>
        <taxon>Euthyneura</taxon>
        <taxon>Panpulmonata</taxon>
        <taxon>Eupulmonata</taxon>
        <taxon>Stylommatophora</taxon>
        <taxon>Helicina</taxon>
        <taxon>Arionoidea</taxon>
        <taxon>Arionidae</taxon>
        <taxon>Arion</taxon>
    </lineage>
</organism>
<protein>
    <submittedName>
        <fullName evidence="2">Uncharacterized protein</fullName>
    </submittedName>
</protein>
<accession>A0A0B7AQ21</accession>
<evidence type="ECO:0000313" key="2">
    <source>
        <dbReference type="EMBL" id="CEK81980.1"/>
    </source>
</evidence>
<name>A0A0B7AQ21_9EUPU</name>
<reference evidence="2" key="1">
    <citation type="submission" date="2014-12" db="EMBL/GenBank/DDBJ databases">
        <title>Insight into the proteome of Arion vulgaris.</title>
        <authorList>
            <person name="Aradska J."/>
            <person name="Bulat T."/>
            <person name="Smidak R."/>
            <person name="Sarate P."/>
            <person name="Gangsoo J."/>
            <person name="Sialana F."/>
            <person name="Bilban M."/>
            <person name="Lubec G."/>
        </authorList>
    </citation>
    <scope>NUCLEOTIDE SEQUENCE</scope>
    <source>
        <tissue evidence="2">Skin</tissue>
    </source>
</reference>
<dbReference type="EMBL" id="HACG01035115">
    <property type="protein sequence ID" value="CEK81980.1"/>
    <property type="molecule type" value="Transcribed_RNA"/>
</dbReference>
<sequence length="65" mass="7592">MSPIYDSTELGCLLVTPMKSDVYFYDNTEVRCILPLLSLSDASTYLQYYYTILMCPMLALHYFIF</sequence>
<keyword evidence="1" id="KW-0472">Membrane</keyword>
<evidence type="ECO:0000256" key="1">
    <source>
        <dbReference type="SAM" id="Phobius"/>
    </source>
</evidence>
<gene>
    <name evidence="2" type="primary">ORF128990</name>
</gene>